<evidence type="ECO:0000259" key="8">
    <source>
        <dbReference type="PROSITE" id="PS51864"/>
    </source>
</evidence>
<keyword evidence="1 6" id="KW-0645">Protease</keyword>
<dbReference type="WBParaSite" id="PSAMB.scaffold12069size2969.g34610.t1">
    <property type="protein sequence ID" value="PSAMB.scaffold12069size2969.g34610.t1"/>
    <property type="gene ID" value="PSAMB.scaffold12069size2969.g34610"/>
</dbReference>
<feature type="active site" evidence="6">
    <location>
        <position position="21"/>
    </location>
</feature>
<feature type="binding site" evidence="6">
    <location>
        <position position="20"/>
    </location>
    <ligand>
        <name>Zn(2+)</name>
        <dbReference type="ChEBI" id="CHEBI:29105"/>
        <note>catalytic</note>
    </ligand>
</feature>
<feature type="binding site" evidence="6">
    <location>
        <position position="24"/>
    </location>
    <ligand>
        <name>Zn(2+)</name>
        <dbReference type="ChEBI" id="CHEBI:29105"/>
        <note>catalytic</note>
    </ligand>
</feature>
<evidence type="ECO:0000313" key="9">
    <source>
        <dbReference type="Proteomes" id="UP000887566"/>
    </source>
</evidence>
<evidence type="ECO:0000256" key="5">
    <source>
        <dbReference type="ARBA" id="ARBA00023049"/>
    </source>
</evidence>
<dbReference type="GO" id="GO:0008270">
    <property type="term" value="F:zinc ion binding"/>
    <property type="evidence" value="ECO:0007669"/>
    <property type="project" value="UniProtKB-UniRule"/>
</dbReference>
<evidence type="ECO:0000313" key="10">
    <source>
        <dbReference type="WBParaSite" id="PSAMB.scaffold12069size2969.g34610.t1"/>
    </source>
</evidence>
<comment type="cofactor">
    <cofactor evidence="6 7">
        <name>Zn(2+)</name>
        <dbReference type="ChEBI" id="CHEBI:29105"/>
    </cofactor>
    <text evidence="6 7">Binds 1 zinc ion per subunit.</text>
</comment>
<dbReference type="PROSITE" id="PS51864">
    <property type="entry name" value="ASTACIN"/>
    <property type="match status" value="1"/>
</dbReference>
<dbReference type="EC" id="3.4.24.-" evidence="7"/>
<dbReference type="InterPro" id="IPR001506">
    <property type="entry name" value="Peptidase_M12A"/>
</dbReference>
<dbReference type="Pfam" id="PF01400">
    <property type="entry name" value="Astacin"/>
    <property type="match status" value="1"/>
</dbReference>
<dbReference type="GO" id="GO:0006508">
    <property type="term" value="P:proteolysis"/>
    <property type="evidence" value="ECO:0007669"/>
    <property type="project" value="UniProtKB-KW"/>
</dbReference>
<dbReference type="PANTHER" id="PTHR10127">
    <property type="entry name" value="DISCOIDIN, CUB, EGF, LAMININ , AND ZINC METALLOPROTEASE DOMAIN CONTAINING"/>
    <property type="match status" value="1"/>
</dbReference>
<feature type="domain" description="Peptidase M12A" evidence="8">
    <location>
        <begin position="1"/>
        <end position="127"/>
    </location>
</feature>
<organism evidence="9 10">
    <name type="scientific">Plectus sambesii</name>
    <dbReference type="NCBI Taxonomy" id="2011161"/>
    <lineage>
        <taxon>Eukaryota</taxon>
        <taxon>Metazoa</taxon>
        <taxon>Ecdysozoa</taxon>
        <taxon>Nematoda</taxon>
        <taxon>Chromadorea</taxon>
        <taxon>Plectida</taxon>
        <taxon>Plectina</taxon>
        <taxon>Plectoidea</taxon>
        <taxon>Plectidae</taxon>
        <taxon>Plectus</taxon>
    </lineage>
</organism>
<name>A0A914USN9_9BILA</name>
<reference evidence="10" key="1">
    <citation type="submission" date="2022-11" db="UniProtKB">
        <authorList>
            <consortium name="WormBaseParasite"/>
        </authorList>
    </citation>
    <scope>IDENTIFICATION</scope>
</reference>
<evidence type="ECO:0000256" key="7">
    <source>
        <dbReference type="RuleBase" id="RU361183"/>
    </source>
</evidence>
<dbReference type="PRINTS" id="PR00480">
    <property type="entry name" value="ASTACIN"/>
</dbReference>
<keyword evidence="5 6" id="KW-0482">Metalloprotease</keyword>
<accession>A0A914USN9</accession>
<evidence type="ECO:0000256" key="1">
    <source>
        <dbReference type="ARBA" id="ARBA00022670"/>
    </source>
</evidence>
<dbReference type="InterPro" id="IPR024079">
    <property type="entry name" value="MetalloPept_cat_dom_sf"/>
</dbReference>
<dbReference type="Proteomes" id="UP000887566">
    <property type="component" value="Unplaced"/>
</dbReference>
<comment type="caution">
    <text evidence="6">Lacks conserved residue(s) required for the propagation of feature annotation.</text>
</comment>
<dbReference type="Gene3D" id="3.40.390.10">
    <property type="entry name" value="Collagenase (Catalytic Domain)"/>
    <property type="match status" value="1"/>
</dbReference>
<evidence type="ECO:0000256" key="6">
    <source>
        <dbReference type="PROSITE-ProRule" id="PRU01211"/>
    </source>
</evidence>
<dbReference type="SUPFAM" id="SSF55486">
    <property type="entry name" value="Metalloproteases ('zincins'), catalytic domain"/>
    <property type="match status" value="1"/>
</dbReference>
<proteinExistence type="predicted"/>
<evidence type="ECO:0000256" key="2">
    <source>
        <dbReference type="ARBA" id="ARBA00022723"/>
    </source>
</evidence>
<keyword evidence="4 6" id="KW-0862">Zinc</keyword>
<keyword evidence="2 6" id="KW-0479">Metal-binding</keyword>
<sequence>MPRSPQLRLSTVCTEGQILHELFHVLGFAHEHSRPDRDDYIQINCENIARNLTQNFRRLKKETVHTFDVPYDFYSIMHYRLDHFSANGQPTIEPLDSQLELNYNLIGLMKVLSQGDIYRLNKLYHCKTLR</sequence>
<dbReference type="GO" id="GO:0004222">
    <property type="term" value="F:metalloendopeptidase activity"/>
    <property type="evidence" value="ECO:0007669"/>
    <property type="project" value="UniProtKB-UniRule"/>
</dbReference>
<evidence type="ECO:0000256" key="4">
    <source>
        <dbReference type="ARBA" id="ARBA00022833"/>
    </source>
</evidence>
<dbReference type="PANTHER" id="PTHR10127:SF780">
    <property type="entry name" value="METALLOENDOPEPTIDASE"/>
    <property type="match status" value="1"/>
</dbReference>
<keyword evidence="3 6" id="KW-0378">Hydrolase</keyword>
<protein>
    <recommendedName>
        <fullName evidence="7">Metalloendopeptidase</fullName>
        <ecNumber evidence="7">3.4.24.-</ecNumber>
    </recommendedName>
</protein>
<dbReference type="AlphaFoldDB" id="A0A914USN9"/>
<feature type="binding site" evidence="6">
    <location>
        <position position="30"/>
    </location>
    <ligand>
        <name>Zn(2+)</name>
        <dbReference type="ChEBI" id="CHEBI:29105"/>
        <note>catalytic</note>
    </ligand>
</feature>
<evidence type="ECO:0000256" key="3">
    <source>
        <dbReference type="ARBA" id="ARBA00022801"/>
    </source>
</evidence>
<keyword evidence="9" id="KW-1185">Reference proteome</keyword>